<dbReference type="AlphaFoldDB" id="A0AAT9LCX6"/>
<protein>
    <submittedName>
        <fullName evidence="1">SpoIIIAH-like family protein</fullName>
    </submittedName>
</protein>
<reference evidence="1" key="2">
    <citation type="journal article" date="2023" name="Biology">
        <title>Prokaryotic Life Associated with Coal-Fire Gas Vents Revealed by Metagenomics.</title>
        <authorList>
            <person name="Kadnikov V.V."/>
            <person name="Mardanov A.V."/>
            <person name="Beletsky A.V."/>
            <person name="Karnachuk O.V."/>
            <person name="Ravin N.V."/>
        </authorList>
    </citation>
    <scope>NUCLEOTIDE SEQUENCE</scope>
    <source>
        <strain evidence="1">Bu02</strain>
    </source>
</reference>
<sequence>MKSPSVLESLEKSKEMTKKARREIWQTLSFLLILALLLYYVSSRKPEFFYEPAGKTGSITTSAQNAPEGAKGDFFAEFKISREKIQKEQMDLIKKVMEDEKASPSVREEAHLHYLALVDAMGKELKIEGILKAKGWDSLAFLSGDSCTVVVKTSKLNETDAAAIGDVVRRIAKVGLQNITIIPAP</sequence>
<dbReference type="Pfam" id="PF12685">
    <property type="entry name" value="SpoIIIAH"/>
    <property type="match status" value="1"/>
</dbReference>
<gene>
    <name evidence="1" type="ORF">IMF26_02335</name>
</gene>
<dbReference type="Gene3D" id="1.10.287.4300">
    <property type="entry name" value="Stage III sporulation protein AH-like"/>
    <property type="match status" value="1"/>
</dbReference>
<accession>A0AAT9LCX6</accession>
<dbReference type="InterPro" id="IPR038503">
    <property type="entry name" value="SpoIIIAH_sf"/>
</dbReference>
<dbReference type="EMBL" id="CP062796">
    <property type="protein sequence ID" value="QUL98931.1"/>
    <property type="molecule type" value="Genomic_DNA"/>
</dbReference>
<organism evidence="1">
    <name type="scientific">Candidatus Fermentithermobacillus carboniphilus</name>
    <dbReference type="NCBI Taxonomy" id="3085328"/>
    <lineage>
        <taxon>Bacteria</taxon>
        <taxon>Bacillati</taxon>
        <taxon>Bacillota</taxon>
        <taxon>Candidatus Fermentithermobacillia</taxon>
        <taxon>Candidatus Fermentithermobacillales</taxon>
        <taxon>Candidatus Fermentithermobacillaceae</taxon>
        <taxon>Candidatus Fermentithermobacillus</taxon>
    </lineage>
</organism>
<reference evidence="1" key="1">
    <citation type="submission" date="2020-10" db="EMBL/GenBank/DDBJ databases">
        <authorList>
            <person name="Kadnikov V."/>
            <person name="Beletsky A.V."/>
            <person name="Mardanov A.V."/>
            <person name="Karnachuk O.V."/>
            <person name="Ravin N.V."/>
        </authorList>
    </citation>
    <scope>NUCLEOTIDE SEQUENCE</scope>
    <source>
        <strain evidence="1">Bu02</strain>
    </source>
</reference>
<proteinExistence type="predicted"/>
<name>A0AAT9LCX6_9FIRM</name>
<dbReference type="InterPro" id="IPR024232">
    <property type="entry name" value="SpoIIIAH"/>
</dbReference>
<dbReference type="KEGG" id="fcz:IMF26_02335"/>
<evidence type="ECO:0000313" key="1">
    <source>
        <dbReference type="EMBL" id="QUL98931.1"/>
    </source>
</evidence>